<gene>
    <name evidence="2" type="ORF">GQS65_18795</name>
</gene>
<evidence type="ECO:0000313" key="3">
    <source>
        <dbReference type="Proteomes" id="UP000451471"/>
    </source>
</evidence>
<name>A0A6B0GXK6_9EURY</name>
<sequence>MTGDTFAPKVVRDEGTPSLGDVYQQQYRPGDWGAPRTIPEHDPSCPNCGEPFDSDEWHERHLSSGPALGESWHYTCPRCNNETLECGI</sequence>
<feature type="region of interest" description="Disordered" evidence="1">
    <location>
        <begin position="1"/>
        <end position="24"/>
    </location>
</feature>
<accession>A0A6B0GXK6</accession>
<organism evidence="2 3">
    <name type="scientific">Halomarina oriensis</name>
    <dbReference type="NCBI Taxonomy" id="671145"/>
    <lineage>
        <taxon>Archaea</taxon>
        <taxon>Methanobacteriati</taxon>
        <taxon>Methanobacteriota</taxon>
        <taxon>Stenosarchaea group</taxon>
        <taxon>Halobacteria</taxon>
        <taxon>Halobacteriales</taxon>
        <taxon>Natronomonadaceae</taxon>
        <taxon>Halomarina</taxon>
    </lineage>
</organism>
<evidence type="ECO:0000313" key="2">
    <source>
        <dbReference type="EMBL" id="MWG36508.1"/>
    </source>
</evidence>
<dbReference type="EMBL" id="WSZK01000036">
    <property type="protein sequence ID" value="MWG36508.1"/>
    <property type="molecule type" value="Genomic_DNA"/>
</dbReference>
<dbReference type="Proteomes" id="UP000451471">
    <property type="component" value="Unassembled WGS sequence"/>
</dbReference>
<reference evidence="2 3" key="1">
    <citation type="submission" date="2019-12" db="EMBL/GenBank/DDBJ databases">
        <title>Halocatena pleomorpha gen. nov. sp. nov., an extremely halophilic archaeon of family Halobacteriaceae isolated from saltpan soil.</title>
        <authorList>
            <person name="Pal Y."/>
            <person name="Verma A."/>
            <person name="Krishnamurthi S."/>
            <person name="Kumar P."/>
        </authorList>
    </citation>
    <scope>NUCLEOTIDE SEQUENCE [LARGE SCALE GENOMIC DNA]</scope>
    <source>
        <strain evidence="2 3">JCM 16495</strain>
    </source>
</reference>
<dbReference type="AlphaFoldDB" id="A0A6B0GXK6"/>
<comment type="caution">
    <text evidence="2">The sequence shown here is derived from an EMBL/GenBank/DDBJ whole genome shotgun (WGS) entry which is preliminary data.</text>
</comment>
<evidence type="ECO:0000256" key="1">
    <source>
        <dbReference type="SAM" id="MobiDB-lite"/>
    </source>
</evidence>
<proteinExistence type="predicted"/>
<keyword evidence="3" id="KW-1185">Reference proteome</keyword>
<dbReference type="OrthoDB" id="331156at2157"/>
<dbReference type="RefSeq" id="WP_158206162.1">
    <property type="nucleotide sequence ID" value="NZ_WSZK01000036.1"/>
</dbReference>
<protein>
    <submittedName>
        <fullName evidence="2">Uncharacterized protein</fullName>
    </submittedName>
</protein>